<evidence type="ECO:0000313" key="1">
    <source>
        <dbReference type="EMBL" id="RAJ15460.1"/>
    </source>
</evidence>
<comment type="caution">
    <text evidence="1">The sequence shown here is derived from an EMBL/GenBank/DDBJ whole genome shotgun (WGS) entry which is preliminary data.</text>
</comment>
<sequence>MEILGIDVGGSGIKGALVNMETGEMITERFRIPTPKSRKPKPMAEVVAKIVKHFDYSGPIGCGFPTVIKNGICKTPGNLHKRWAGVNVNALFSEATGLPVTVVNDADAAGYASMNFGVGRGKEGLVLMITIGTGLGSGAFYNGELIPNFELGQIPYKKYDKIELWAAASAKEREELTYKKWGKRFNVFLEFVELIVSPDLIILGGGTSKDWDEFKDYISIETPVIPAELQNHAGIIGAAAAAFNKKGVLQ</sequence>
<dbReference type="PANTHER" id="PTHR18964:SF146">
    <property type="entry name" value="POLYPHOSPHATE GLUCOKINASE"/>
    <property type="match status" value="1"/>
</dbReference>
<dbReference type="OrthoDB" id="9810372at2"/>
<keyword evidence="2" id="KW-1185">Reference proteome</keyword>
<evidence type="ECO:0000313" key="2">
    <source>
        <dbReference type="Proteomes" id="UP000249696"/>
    </source>
</evidence>
<dbReference type="Gene3D" id="3.30.420.40">
    <property type="match status" value="2"/>
</dbReference>
<dbReference type="PANTHER" id="PTHR18964">
    <property type="entry name" value="ROK (REPRESSOR, ORF, KINASE) FAMILY"/>
    <property type="match status" value="1"/>
</dbReference>
<name>A0A327REM6_9FLAO</name>
<organism evidence="1 2">
    <name type="scientific">Arenibacter echinorum</name>
    <dbReference type="NCBI Taxonomy" id="440515"/>
    <lineage>
        <taxon>Bacteria</taxon>
        <taxon>Pseudomonadati</taxon>
        <taxon>Bacteroidota</taxon>
        <taxon>Flavobacteriia</taxon>
        <taxon>Flavobacteriales</taxon>
        <taxon>Flavobacteriaceae</taxon>
        <taxon>Arenibacter</taxon>
    </lineage>
</organism>
<dbReference type="Pfam" id="PF00480">
    <property type="entry name" value="ROK"/>
    <property type="match status" value="1"/>
</dbReference>
<accession>A0A327REM6</accession>
<keyword evidence="1" id="KW-0808">Transferase</keyword>
<dbReference type="RefSeq" id="WP_111621782.1">
    <property type="nucleotide sequence ID" value="NZ_QLLN01000001.1"/>
</dbReference>
<dbReference type="Proteomes" id="UP000249696">
    <property type="component" value="Unassembled WGS sequence"/>
</dbReference>
<dbReference type="SUPFAM" id="SSF53067">
    <property type="entry name" value="Actin-like ATPase domain"/>
    <property type="match status" value="1"/>
</dbReference>
<dbReference type="EMBL" id="QLLN01000001">
    <property type="protein sequence ID" value="RAJ15460.1"/>
    <property type="molecule type" value="Genomic_DNA"/>
</dbReference>
<reference evidence="1 2" key="1">
    <citation type="submission" date="2018-06" db="EMBL/GenBank/DDBJ databases">
        <title>Genomic Encyclopedia of Archaeal and Bacterial Type Strains, Phase II (KMG-II): from individual species to whole genera.</title>
        <authorList>
            <person name="Goeker M."/>
        </authorList>
    </citation>
    <scope>NUCLEOTIDE SEQUENCE [LARGE SCALE GENOMIC DNA]</scope>
    <source>
        <strain evidence="1 2">DSM 23522</strain>
    </source>
</reference>
<dbReference type="NCBIfam" id="NF045942">
    <property type="entry name" value="PolPhglucPhase"/>
    <property type="match status" value="1"/>
</dbReference>
<dbReference type="AlphaFoldDB" id="A0A327REM6"/>
<proteinExistence type="predicted"/>
<dbReference type="GO" id="GO:0016301">
    <property type="term" value="F:kinase activity"/>
    <property type="evidence" value="ECO:0007669"/>
    <property type="project" value="UniProtKB-KW"/>
</dbReference>
<dbReference type="InterPro" id="IPR000600">
    <property type="entry name" value="ROK"/>
</dbReference>
<keyword evidence="1" id="KW-0418">Kinase</keyword>
<dbReference type="InterPro" id="IPR043129">
    <property type="entry name" value="ATPase_NBD"/>
</dbReference>
<dbReference type="CDD" id="cd24058">
    <property type="entry name" value="ASKHA_NBD_ROK_PPGK"/>
    <property type="match status" value="1"/>
</dbReference>
<gene>
    <name evidence="1" type="ORF">LV92_00155</name>
</gene>
<protein>
    <submittedName>
        <fullName evidence="1">Polyphosphate glucokinase</fullName>
    </submittedName>
</protein>